<gene>
    <name evidence="1" type="ORF">Aco03nite_059750</name>
</gene>
<evidence type="ECO:0000313" key="2">
    <source>
        <dbReference type="Proteomes" id="UP000612282"/>
    </source>
</evidence>
<reference evidence="1 2" key="1">
    <citation type="submission" date="2021-01" db="EMBL/GenBank/DDBJ databases">
        <title>Whole genome shotgun sequence of Actinoplanes couchii NBRC 106145.</title>
        <authorList>
            <person name="Komaki H."/>
            <person name="Tamura T."/>
        </authorList>
    </citation>
    <scope>NUCLEOTIDE SEQUENCE [LARGE SCALE GENOMIC DNA]</scope>
    <source>
        <strain evidence="1 2">NBRC 106145</strain>
    </source>
</reference>
<dbReference type="Proteomes" id="UP000612282">
    <property type="component" value="Unassembled WGS sequence"/>
</dbReference>
<accession>A0ABQ3XGG0</accession>
<sequence>MNHRIAAGTAAGAALATLLAGCSAGPPRNRADPAGALTLARTELEKDTYRLTTALGTTVLMTGVVDPVTRNSETVWTRARQDTTVRRIDGVNYVRFPPEQAGGDDRKWETVRTPEGGGLASFDASSILGSLATVAEPRWADYDTVEGVIDLTTFSESLGPSPAGIDPQPPRMVAFQADIEGRGRLAELRVTTASAVHAVTFSEFGTPVDVKVPPAADTYPD</sequence>
<keyword evidence="2" id="KW-1185">Reference proteome</keyword>
<dbReference type="PROSITE" id="PS51257">
    <property type="entry name" value="PROKAR_LIPOPROTEIN"/>
    <property type="match status" value="1"/>
</dbReference>
<name>A0ABQ3XGG0_9ACTN</name>
<evidence type="ECO:0008006" key="3">
    <source>
        <dbReference type="Google" id="ProtNLM"/>
    </source>
</evidence>
<organism evidence="1 2">
    <name type="scientific">Actinoplanes couchii</name>
    <dbReference type="NCBI Taxonomy" id="403638"/>
    <lineage>
        <taxon>Bacteria</taxon>
        <taxon>Bacillati</taxon>
        <taxon>Actinomycetota</taxon>
        <taxon>Actinomycetes</taxon>
        <taxon>Micromonosporales</taxon>
        <taxon>Micromonosporaceae</taxon>
        <taxon>Actinoplanes</taxon>
    </lineage>
</organism>
<dbReference type="EMBL" id="BOMG01000073">
    <property type="protein sequence ID" value="GID57571.1"/>
    <property type="molecule type" value="Genomic_DNA"/>
</dbReference>
<protein>
    <recommendedName>
        <fullName evidence="3">Lipoprotein</fullName>
    </recommendedName>
</protein>
<dbReference type="RefSeq" id="WP_203800529.1">
    <property type="nucleotide sequence ID" value="NZ_BAAAQE010000034.1"/>
</dbReference>
<evidence type="ECO:0000313" key="1">
    <source>
        <dbReference type="EMBL" id="GID57571.1"/>
    </source>
</evidence>
<proteinExistence type="predicted"/>
<comment type="caution">
    <text evidence="1">The sequence shown here is derived from an EMBL/GenBank/DDBJ whole genome shotgun (WGS) entry which is preliminary data.</text>
</comment>